<dbReference type="InterPro" id="IPR014729">
    <property type="entry name" value="Rossmann-like_a/b/a_fold"/>
</dbReference>
<dbReference type="Proteomes" id="UP000295050">
    <property type="component" value="Unassembled WGS sequence"/>
</dbReference>
<feature type="domain" description="UspA" evidence="2">
    <location>
        <begin position="1"/>
        <end position="135"/>
    </location>
</feature>
<evidence type="ECO:0000313" key="4">
    <source>
        <dbReference type="Proteomes" id="UP000295050"/>
    </source>
</evidence>
<comment type="caution">
    <text evidence="3">The sequence shown here is derived from an EMBL/GenBank/DDBJ whole genome shotgun (WGS) entry which is preliminary data.</text>
</comment>
<dbReference type="Gene3D" id="3.40.50.620">
    <property type="entry name" value="HUPs"/>
    <property type="match status" value="1"/>
</dbReference>
<dbReference type="CDD" id="cd00293">
    <property type="entry name" value="USP-like"/>
    <property type="match status" value="1"/>
</dbReference>
<dbReference type="SUPFAM" id="SSF52402">
    <property type="entry name" value="Adenine nucleotide alpha hydrolases-like"/>
    <property type="match status" value="1"/>
</dbReference>
<dbReference type="EMBL" id="SLXU01000002">
    <property type="protein sequence ID" value="TCP62206.1"/>
    <property type="molecule type" value="Genomic_DNA"/>
</dbReference>
<protein>
    <submittedName>
        <fullName evidence="3">Nucleotide-binding universal stress UspA family protein</fullName>
    </submittedName>
</protein>
<evidence type="ECO:0000313" key="3">
    <source>
        <dbReference type="EMBL" id="TCP62206.1"/>
    </source>
</evidence>
<dbReference type="AlphaFoldDB" id="A0A4V2SWJ6"/>
<evidence type="ECO:0000259" key="2">
    <source>
        <dbReference type="Pfam" id="PF00582"/>
    </source>
</evidence>
<sequence>MYENILVPVAIDHGPRLRDVLNIARRLRAEGGQITVLTVVEAIPSYVSQYLPEGQEAATREAVRSDLEGDLQDAPDILIRIVTGHPGNAIVDFAAAHGVDCIVMHSHRPGLQDFFLGSTAARVVRHAPCSVHVVRES</sequence>
<comment type="similarity">
    <text evidence="1">Belongs to the universal stress protein A family.</text>
</comment>
<keyword evidence="4" id="KW-1185">Reference proteome</keyword>
<proteinExistence type="inferred from homology"/>
<dbReference type="InterPro" id="IPR006015">
    <property type="entry name" value="Universal_stress_UspA"/>
</dbReference>
<dbReference type="InterPro" id="IPR006016">
    <property type="entry name" value="UspA"/>
</dbReference>
<organism evidence="3 4">
    <name type="scientific">Rhodovulum bhavnagarense</name>
    <dbReference type="NCBI Taxonomy" id="992286"/>
    <lineage>
        <taxon>Bacteria</taxon>
        <taxon>Pseudomonadati</taxon>
        <taxon>Pseudomonadota</taxon>
        <taxon>Alphaproteobacteria</taxon>
        <taxon>Rhodobacterales</taxon>
        <taxon>Paracoccaceae</taxon>
        <taxon>Rhodovulum</taxon>
    </lineage>
</organism>
<name>A0A4V2SWJ6_9RHOB</name>
<dbReference type="OrthoDB" id="9792500at2"/>
<dbReference type="PANTHER" id="PTHR46268">
    <property type="entry name" value="STRESS RESPONSE PROTEIN NHAX"/>
    <property type="match status" value="1"/>
</dbReference>
<dbReference type="RefSeq" id="WP_132950474.1">
    <property type="nucleotide sequence ID" value="NZ_SLXU01000002.1"/>
</dbReference>
<evidence type="ECO:0000256" key="1">
    <source>
        <dbReference type="ARBA" id="ARBA00008791"/>
    </source>
</evidence>
<gene>
    <name evidence="3" type="ORF">EV663_10249</name>
</gene>
<dbReference type="Pfam" id="PF00582">
    <property type="entry name" value="Usp"/>
    <property type="match status" value="1"/>
</dbReference>
<dbReference type="PANTHER" id="PTHR46268:SF6">
    <property type="entry name" value="UNIVERSAL STRESS PROTEIN UP12"/>
    <property type="match status" value="1"/>
</dbReference>
<accession>A0A4V2SWJ6</accession>
<reference evidence="3 4" key="1">
    <citation type="submission" date="2019-03" db="EMBL/GenBank/DDBJ databases">
        <title>Genomic Encyclopedia of Type Strains, Phase IV (KMG-IV): sequencing the most valuable type-strain genomes for metagenomic binning, comparative biology and taxonomic classification.</title>
        <authorList>
            <person name="Goeker M."/>
        </authorList>
    </citation>
    <scope>NUCLEOTIDE SEQUENCE [LARGE SCALE GENOMIC DNA]</scope>
    <source>
        <strain evidence="3 4">DSM 24766</strain>
    </source>
</reference>
<dbReference type="PRINTS" id="PR01438">
    <property type="entry name" value="UNVRSLSTRESS"/>
</dbReference>